<keyword evidence="3" id="KW-0547">Nucleotide-binding</keyword>
<evidence type="ECO:0000256" key="2">
    <source>
        <dbReference type="ARBA" id="ARBA00022679"/>
    </source>
</evidence>
<gene>
    <name evidence="5" type="primary">yqfL</name>
    <name evidence="5" type="ORF">ERS852381_00047</name>
</gene>
<proteinExistence type="predicted"/>
<evidence type="ECO:0000313" key="6">
    <source>
        <dbReference type="Proteomes" id="UP000095468"/>
    </source>
</evidence>
<evidence type="ECO:0000256" key="1">
    <source>
        <dbReference type="ARBA" id="ARBA00022527"/>
    </source>
</evidence>
<dbReference type="RefSeq" id="WP_055285129.1">
    <property type="nucleotide sequence ID" value="NZ_CYYP01000001.1"/>
</dbReference>
<dbReference type="PANTHER" id="PTHR31756:SF3">
    <property type="entry name" value="PYRUVATE, PHOSPHATE DIKINASE REGULATORY PROTEIN 1, CHLOROPLASTIC"/>
    <property type="match status" value="1"/>
</dbReference>
<name>A0A173WAC8_9ACTN</name>
<keyword evidence="4" id="KW-0418">Kinase</keyword>
<dbReference type="Proteomes" id="UP000095468">
    <property type="component" value="Unassembled WGS sequence"/>
</dbReference>
<reference evidence="5 6" key="1">
    <citation type="submission" date="2015-09" db="EMBL/GenBank/DDBJ databases">
        <authorList>
            <consortium name="Pathogen Informatics"/>
        </authorList>
    </citation>
    <scope>NUCLEOTIDE SEQUENCE [LARGE SCALE GENOMIC DNA]</scope>
    <source>
        <strain evidence="5 6">2789STDY5608823</strain>
    </source>
</reference>
<dbReference type="NCBIfam" id="NF003742">
    <property type="entry name" value="PRK05339.1"/>
    <property type="match status" value="1"/>
</dbReference>
<dbReference type="PANTHER" id="PTHR31756">
    <property type="entry name" value="PYRUVATE, PHOSPHATE DIKINASE REGULATORY PROTEIN 1, CHLOROPLASTIC"/>
    <property type="match status" value="1"/>
</dbReference>
<dbReference type="EC" id="2.7.-.-" evidence="5"/>
<organism evidence="5 6">
    <name type="scientific">Collinsella aerofaciens</name>
    <dbReference type="NCBI Taxonomy" id="74426"/>
    <lineage>
        <taxon>Bacteria</taxon>
        <taxon>Bacillati</taxon>
        <taxon>Actinomycetota</taxon>
        <taxon>Coriobacteriia</taxon>
        <taxon>Coriobacteriales</taxon>
        <taxon>Coriobacteriaceae</taxon>
        <taxon>Collinsella</taxon>
    </lineage>
</organism>
<protein>
    <submittedName>
        <fullName evidence="5">Putative phosphotransferase yqfL</fullName>
        <ecNumber evidence="5">2.7.-.-</ecNumber>
    </submittedName>
</protein>
<dbReference type="AlphaFoldDB" id="A0A173WAC8"/>
<accession>A0A173WAC8</accession>
<dbReference type="GO" id="GO:0005524">
    <property type="term" value="F:ATP binding"/>
    <property type="evidence" value="ECO:0007669"/>
    <property type="project" value="InterPro"/>
</dbReference>
<sequence>MDCPVTARPTVIVISDSLGDTACEVVLAASGQFDEGAFRVLRLPKVTSVEQVKSFVGPRVDADHRDIAVFHTIVDPALRARVLDYLGMLHIRSVDLIGPTLAVLSSLIGVSPKGVAGVIHKTDDRYFHRIEAMEYFVEHDDGRGCDDLSGADIVLLGVSRTSKTPLSMYLAYQGYKVANVPLAHGMEPPKSIYEVDPMRLFGLISTVDVISEIRDSRLGDDYARAVAGSYAEPESVRSELEEARALMKRLGCFVVRTDGKAIEESASEIISHLEEIQEVRARRAARRAQQS</sequence>
<keyword evidence="2 5" id="KW-0808">Transferase</keyword>
<evidence type="ECO:0000313" key="5">
    <source>
        <dbReference type="EMBL" id="CUN35405.1"/>
    </source>
</evidence>
<dbReference type="EMBL" id="CYYP01000001">
    <property type="protein sequence ID" value="CUN35405.1"/>
    <property type="molecule type" value="Genomic_DNA"/>
</dbReference>
<keyword evidence="1" id="KW-0723">Serine/threonine-protein kinase</keyword>
<dbReference type="GO" id="GO:0004674">
    <property type="term" value="F:protein serine/threonine kinase activity"/>
    <property type="evidence" value="ECO:0007669"/>
    <property type="project" value="UniProtKB-KW"/>
</dbReference>
<evidence type="ECO:0000256" key="4">
    <source>
        <dbReference type="ARBA" id="ARBA00022777"/>
    </source>
</evidence>
<dbReference type="Pfam" id="PF03618">
    <property type="entry name" value="Kinase-PPPase"/>
    <property type="match status" value="1"/>
</dbReference>
<evidence type="ECO:0000256" key="3">
    <source>
        <dbReference type="ARBA" id="ARBA00022741"/>
    </source>
</evidence>
<dbReference type="InterPro" id="IPR005177">
    <property type="entry name" value="Kinase-pyrophosphorylase"/>
</dbReference>